<protein>
    <submittedName>
        <fullName evidence="2">Uncharacterized protein</fullName>
    </submittedName>
</protein>
<evidence type="ECO:0000313" key="3">
    <source>
        <dbReference type="Proteomes" id="UP000054324"/>
    </source>
</evidence>
<feature type="region of interest" description="Disordered" evidence="1">
    <location>
        <begin position="40"/>
        <end position="63"/>
    </location>
</feature>
<name>A0A074Z8X1_OPIVI</name>
<dbReference type="GeneID" id="20325792"/>
<organism evidence="2 3">
    <name type="scientific">Opisthorchis viverrini</name>
    <name type="common">Southeast Asian liver fluke</name>
    <dbReference type="NCBI Taxonomy" id="6198"/>
    <lineage>
        <taxon>Eukaryota</taxon>
        <taxon>Metazoa</taxon>
        <taxon>Spiralia</taxon>
        <taxon>Lophotrochozoa</taxon>
        <taxon>Platyhelminthes</taxon>
        <taxon>Trematoda</taxon>
        <taxon>Digenea</taxon>
        <taxon>Opisthorchiida</taxon>
        <taxon>Opisthorchiata</taxon>
        <taxon>Opisthorchiidae</taxon>
        <taxon>Opisthorchis</taxon>
    </lineage>
</organism>
<dbReference type="Proteomes" id="UP000054324">
    <property type="component" value="Unassembled WGS sequence"/>
</dbReference>
<dbReference type="EMBL" id="KL597160">
    <property type="protein sequence ID" value="KER19660.1"/>
    <property type="molecule type" value="Genomic_DNA"/>
</dbReference>
<dbReference type="AlphaFoldDB" id="A0A074Z8X1"/>
<gene>
    <name evidence="2" type="ORF">T265_11624</name>
</gene>
<proteinExistence type="predicted"/>
<dbReference type="RefSeq" id="XP_009176592.1">
    <property type="nucleotide sequence ID" value="XM_009178328.1"/>
</dbReference>
<sequence length="63" mass="7198">MIAIVTEKCLIPLYGVQRKQATGTVSHVDQIHVRVARMIDQRQQREKPTSNGEWDNVVYGDSM</sequence>
<evidence type="ECO:0000313" key="2">
    <source>
        <dbReference type="EMBL" id="KER19660.1"/>
    </source>
</evidence>
<dbReference type="KEGG" id="ovi:T265_11624"/>
<dbReference type="CTD" id="20325792"/>
<evidence type="ECO:0000256" key="1">
    <source>
        <dbReference type="SAM" id="MobiDB-lite"/>
    </source>
</evidence>
<accession>A0A074Z8X1</accession>
<reference evidence="2 3" key="1">
    <citation type="submission" date="2013-11" db="EMBL/GenBank/DDBJ databases">
        <title>Opisthorchis viverrini - life in the bile duct.</title>
        <authorList>
            <person name="Young N.D."/>
            <person name="Nagarajan N."/>
            <person name="Lin S.J."/>
            <person name="Korhonen P.K."/>
            <person name="Jex A.R."/>
            <person name="Hall R.S."/>
            <person name="Safavi-Hemami H."/>
            <person name="Kaewkong W."/>
            <person name="Bertrand D."/>
            <person name="Gao S."/>
            <person name="Seet Q."/>
            <person name="Wongkham S."/>
            <person name="Teh B.T."/>
            <person name="Wongkham C."/>
            <person name="Intapan P.M."/>
            <person name="Maleewong W."/>
            <person name="Yang X."/>
            <person name="Hu M."/>
            <person name="Wang Z."/>
            <person name="Hofmann A."/>
            <person name="Sternberg P.W."/>
            <person name="Tan P."/>
            <person name="Wang J."/>
            <person name="Gasser R.B."/>
        </authorList>
    </citation>
    <scope>NUCLEOTIDE SEQUENCE [LARGE SCALE GENOMIC DNA]</scope>
</reference>
<keyword evidence="3" id="KW-1185">Reference proteome</keyword>